<gene>
    <name evidence="5" type="ORF">AKJ38_00760</name>
</gene>
<evidence type="ECO:0000313" key="6">
    <source>
        <dbReference type="Proteomes" id="UP000070414"/>
    </source>
</evidence>
<accession>A0A133UTM8</accession>
<dbReference type="HAMAP" id="MF_01970">
    <property type="entry name" value="Kynureninase"/>
    <property type="match status" value="1"/>
</dbReference>
<evidence type="ECO:0000256" key="3">
    <source>
        <dbReference type="ARBA" id="ARBA00022898"/>
    </source>
</evidence>
<comment type="subunit">
    <text evidence="4">Homodimer.</text>
</comment>
<evidence type="ECO:0000256" key="4">
    <source>
        <dbReference type="PIRNR" id="PIRNR038800"/>
    </source>
</evidence>
<comment type="catalytic activity">
    <reaction evidence="4">
        <text>3-hydroxy-L-kynurenine + H2O = 3-hydroxyanthranilate + L-alanine + H(+)</text>
        <dbReference type="Rhea" id="RHEA:25143"/>
        <dbReference type="ChEBI" id="CHEBI:15377"/>
        <dbReference type="ChEBI" id="CHEBI:15378"/>
        <dbReference type="ChEBI" id="CHEBI:36559"/>
        <dbReference type="ChEBI" id="CHEBI:57972"/>
        <dbReference type="ChEBI" id="CHEBI:58125"/>
        <dbReference type="EC" id="3.7.1.3"/>
    </reaction>
</comment>
<dbReference type="InterPro" id="IPR010111">
    <property type="entry name" value="Kynureninase"/>
</dbReference>
<comment type="caution">
    <text evidence="5">The sequence shown here is derived from an EMBL/GenBank/DDBJ whole genome shotgun (WGS) entry which is preliminary data.</text>
</comment>
<dbReference type="AlphaFoldDB" id="A0A133UTM8"/>
<comment type="pathway">
    <text evidence="4">Cofactor biosynthesis; NAD(+) biosynthesis; quinolinate from L-kynurenine: step 2/3.</text>
</comment>
<dbReference type="GO" id="GO:0043420">
    <property type="term" value="P:anthranilate metabolic process"/>
    <property type="evidence" value="ECO:0007669"/>
    <property type="project" value="TreeGrafter"/>
</dbReference>
<dbReference type="PATRIC" id="fig|1698268.3.peg.851"/>
<keyword evidence="3 4" id="KW-0663">Pyridoxal phosphate</keyword>
<dbReference type="GO" id="GO:0030170">
    <property type="term" value="F:pyridoxal phosphate binding"/>
    <property type="evidence" value="ECO:0007669"/>
    <property type="project" value="InterPro"/>
</dbReference>
<dbReference type="Proteomes" id="UP000070414">
    <property type="component" value="Unassembled WGS sequence"/>
</dbReference>
<dbReference type="InterPro" id="IPR015421">
    <property type="entry name" value="PyrdxlP-dep_Trfase_major"/>
</dbReference>
<dbReference type="GO" id="GO:0097053">
    <property type="term" value="P:L-kynurenine catabolic process"/>
    <property type="evidence" value="ECO:0007669"/>
    <property type="project" value="UniProtKB-UniPathway"/>
</dbReference>
<evidence type="ECO:0000313" key="5">
    <source>
        <dbReference type="EMBL" id="KXA97581.1"/>
    </source>
</evidence>
<dbReference type="SUPFAM" id="SSF53383">
    <property type="entry name" value="PLP-dependent transferases"/>
    <property type="match status" value="1"/>
</dbReference>
<dbReference type="PIRSF" id="PIRSF038800">
    <property type="entry name" value="KYNU"/>
    <property type="match status" value="1"/>
</dbReference>
<dbReference type="InterPro" id="IPR015422">
    <property type="entry name" value="PyrdxlP-dep_Trfase_small"/>
</dbReference>
<dbReference type="NCBIfam" id="TIGR01814">
    <property type="entry name" value="kynureninase"/>
    <property type="match status" value="1"/>
</dbReference>
<comment type="function">
    <text evidence="4">Catalyzes the cleavage of L-kynurenine (L-Kyn) and L-3-hydroxykynurenine (L-3OHKyn) into anthranilic acid (AA) and 3-hydroxyanthranilic acid (3-OHAA), respectively.</text>
</comment>
<dbReference type="Gene3D" id="3.40.640.10">
    <property type="entry name" value="Type I PLP-dependent aspartate aminotransferase-like (Major domain)"/>
    <property type="match status" value="1"/>
</dbReference>
<protein>
    <recommendedName>
        <fullName evidence="4">Kynureninase</fullName>
        <ecNumber evidence="4">3.7.1.3</ecNumber>
    </recommendedName>
</protein>
<dbReference type="GO" id="GO:0009435">
    <property type="term" value="P:NAD+ biosynthetic process"/>
    <property type="evidence" value="ECO:0007669"/>
    <property type="project" value="UniProtKB-UniPathway"/>
</dbReference>
<evidence type="ECO:0000256" key="2">
    <source>
        <dbReference type="ARBA" id="ARBA00022801"/>
    </source>
</evidence>
<comment type="similarity">
    <text evidence="4">Belongs to the kynureninase family.</text>
</comment>
<dbReference type="GO" id="GO:0030429">
    <property type="term" value="F:kynureninase activity"/>
    <property type="evidence" value="ECO:0007669"/>
    <property type="project" value="UniProtKB-EC"/>
</dbReference>
<keyword evidence="6" id="KW-1185">Reference proteome</keyword>
<keyword evidence="2 4" id="KW-0378">Hydrolase</keyword>
<dbReference type="Pfam" id="PF22580">
    <property type="entry name" value="KYNU_C"/>
    <property type="match status" value="1"/>
</dbReference>
<dbReference type="EMBL" id="LHXS01000008">
    <property type="protein sequence ID" value="KXA97581.1"/>
    <property type="molecule type" value="Genomic_DNA"/>
</dbReference>
<sequence>MEEVNTGRRYAEKLDEKDPLAEFRNRYIVPDDVVYLDGNSLGLISVDAEECLDRVVDEWKELGIKGWKDAEIPWIWYGERLGDMTAPLIGAEEDEVVVSNCTTVNIHTLIGTFYDPFKGSKKIIVDELDFPTDHYAIKAQMKLKGIDPEENLIVVESRDGRTIDEEDVVDRMGEDVAIVFLPSVLYRSGQLLDIEYITEEAHKRDILAGFDLAHSIGVCPHKLDEWEVDFAVWCNYKYLNSGPGAIAGLYVNEKHFDSMPALAGWWGHEKSTQFDMNLDFTPAEHSGAWQIGTIPILSSAPLEGSLRIIREAGVDRIRKKSVRLTSYLISLVDKLLKDEPYNFRVGTPRDAENRGGHVAIERDKEAYRINRAMINRSFITDFRPPNIIRVCPSPLYTRYVDVWRFIDNLKEVVQTEEYEKFEQESEEIVY</sequence>
<dbReference type="EC" id="3.7.1.3" evidence="4"/>
<dbReference type="Gene3D" id="3.90.1150.10">
    <property type="entry name" value="Aspartate Aminotransferase, domain 1"/>
    <property type="match status" value="1"/>
</dbReference>
<dbReference type="PANTHER" id="PTHR14084:SF0">
    <property type="entry name" value="KYNURENINASE"/>
    <property type="match status" value="1"/>
</dbReference>
<dbReference type="GO" id="GO:0019441">
    <property type="term" value="P:L-tryptophan catabolic process to kynurenine"/>
    <property type="evidence" value="ECO:0007669"/>
    <property type="project" value="TreeGrafter"/>
</dbReference>
<dbReference type="GO" id="GO:0005737">
    <property type="term" value="C:cytoplasm"/>
    <property type="evidence" value="ECO:0007669"/>
    <property type="project" value="InterPro"/>
</dbReference>
<organism evidence="5 6">
    <name type="scientific">candidate division MSBL1 archaeon SCGC-AAA259I14</name>
    <dbReference type="NCBI Taxonomy" id="1698268"/>
    <lineage>
        <taxon>Archaea</taxon>
        <taxon>Methanobacteriati</taxon>
        <taxon>Methanobacteriota</taxon>
        <taxon>candidate division MSBL1</taxon>
    </lineage>
</organism>
<keyword evidence="1 4" id="KW-0662">Pyridine nucleotide biosynthesis</keyword>
<name>A0A133UTM8_9EURY</name>
<comment type="pathway">
    <text evidence="4">Amino-acid degradation; L-kynurenine degradation; L-alanine and anthranilate from L-kynurenine: step 1/1.</text>
</comment>
<dbReference type="UniPathway" id="UPA00334">
    <property type="reaction ID" value="UER00455"/>
</dbReference>
<evidence type="ECO:0000256" key="1">
    <source>
        <dbReference type="ARBA" id="ARBA00022642"/>
    </source>
</evidence>
<dbReference type="InterPro" id="IPR015424">
    <property type="entry name" value="PyrdxlP-dep_Trfase"/>
</dbReference>
<comment type="cofactor">
    <cofactor evidence="4">
        <name>pyridoxal 5'-phosphate</name>
        <dbReference type="ChEBI" id="CHEBI:597326"/>
    </cofactor>
</comment>
<dbReference type="PANTHER" id="PTHR14084">
    <property type="entry name" value="KYNURENINASE"/>
    <property type="match status" value="1"/>
</dbReference>
<reference evidence="5 6" key="1">
    <citation type="journal article" date="2016" name="Sci. Rep.">
        <title>Metabolic traits of an uncultured archaeal lineage -MSBL1- from brine pools of the Red Sea.</title>
        <authorList>
            <person name="Mwirichia R."/>
            <person name="Alam I."/>
            <person name="Rashid M."/>
            <person name="Vinu M."/>
            <person name="Ba-Alawi W."/>
            <person name="Anthony Kamau A."/>
            <person name="Kamanda Ngugi D."/>
            <person name="Goker M."/>
            <person name="Klenk H.P."/>
            <person name="Bajic V."/>
            <person name="Stingl U."/>
        </authorList>
    </citation>
    <scope>NUCLEOTIDE SEQUENCE [LARGE SCALE GENOMIC DNA]</scope>
    <source>
        <strain evidence="5">SCGC-AAA259I14</strain>
    </source>
</reference>
<comment type="catalytic activity">
    <reaction evidence="4">
        <text>L-kynurenine + H2O = anthranilate + L-alanine + H(+)</text>
        <dbReference type="Rhea" id="RHEA:16813"/>
        <dbReference type="ChEBI" id="CHEBI:15377"/>
        <dbReference type="ChEBI" id="CHEBI:15378"/>
        <dbReference type="ChEBI" id="CHEBI:16567"/>
        <dbReference type="ChEBI" id="CHEBI:57959"/>
        <dbReference type="ChEBI" id="CHEBI:57972"/>
        <dbReference type="EC" id="3.7.1.3"/>
    </reaction>
</comment>
<dbReference type="UniPathway" id="UPA00253">
    <property type="reaction ID" value="UER00329"/>
</dbReference>
<proteinExistence type="inferred from homology"/>